<dbReference type="AlphaFoldDB" id="A0A4Y2JPY2"/>
<accession>A0A4Y2JPY2</accession>
<organism evidence="2 3">
    <name type="scientific">Araneus ventricosus</name>
    <name type="common">Orbweaver spider</name>
    <name type="synonym">Epeira ventricosa</name>
    <dbReference type="NCBI Taxonomy" id="182803"/>
    <lineage>
        <taxon>Eukaryota</taxon>
        <taxon>Metazoa</taxon>
        <taxon>Ecdysozoa</taxon>
        <taxon>Arthropoda</taxon>
        <taxon>Chelicerata</taxon>
        <taxon>Arachnida</taxon>
        <taxon>Araneae</taxon>
        <taxon>Araneomorphae</taxon>
        <taxon>Entelegynae</taxon>
        <taxon>Araneoidea</taxon>
        <taxon>Araneidae</taxon>
        <taxon>Araneus</taxon>
    </lineage>
</organism>
<evidence type="ECO:0000256" key="1">
    <source>
        <dbReference type="SAM" id="MobiDB-lite"/>
    </source>
</evidence>
<dbReference type="EMBL" id="BGPR01003754">
    <property type="protein sequence ID" value="GBM92014.1"/>
    <property type="molecule type" value="Genomic_DNA"/>
</dbReference>
<comment type="caution">
    <text evidence="2">The sequence shown here is derived from an EMBL/GenBank/DDBJ whole genome shotgun (WGS) entry which is preliminary data.</text>
</comment>
<sequence length="257" mass="28605">MDDMKNHLLGLNQKKILKPDEVPSVSMPLQNNGEDVSSRIIYRLRNLLLANKLPILSPKVNTRENSIKNGAKFARRGGKGDLPKGTRSPRHGARPAVLGDECNEIGLKFSSHYYLSTTVGYPVQIFSPTVYKIFPRWGGGHSIPDGGPVPPLAPPLDSINEDYLDADILKNASAEKDIQEIGELPSEEDDLLVFEKLYSEEFPMKWKIDKPSNYCGMTFSEQEGLKYIAGFIASCVRSEYSSLGYISAAYRGMVKNY</sequence>
<gene>
    <name evidence="2" type="ORF">AVEN_63856_1</name>
</gene>
<keyword evidence="3" id="KW-1185">Reference proteome</keyword>
<protein>
    <submittedName>
        <fullName evidence="2">Uncharacterized protein</fullName>
    </submittedName>
</protein>
<feature type="region of interest" description="Disordered" evidence="1">
    <location>
        <begin position="73"/>
        <end position="96"/>
    </location>
</feature>
<evidence type="ECO:0000313" key="3">
    <source>
        <dbReference type="Proteomes" id="UP000499080"/>
    </source>
</evidence>
<proteinExistence type="predicted"/>
<dbReference type="Proteomes" id="UP000499080">
    <property type="component" value="Unassembled WGS sequence"/>
</dbReference>
<reference evidence="2 3" key="1">
    <citation type="journal article" date="2019" name="Sci. Rep.">
        <title>Orb-weaving spider Araneus ventricosus genome elucidates the spidroin gene catalogue.</title>
        <authorList>
            <person name="Kono N."/>
            <person name="Nakamura H."/>
            <person name="Ohtoshi R."/>
            <person name="Moran D.A.P."/>
            <person name="Shinohara A."/>
            <person name="Yoshida Y."/>
            <person name="Fujiwara M."/>
            <person name="Mori M."/>
            <person name="Tomita M."/>
            <person name="Arakawa K."/>
        </authorList>
    </citation>
    <scope>NUCLEOTIDE SEQUENCE [LARGE SCALE GENOMIC DNA]</scope>
</reference>
<evidence type="ECO:0000313" key="2">
    <source>
        <dbReference type="EMBL" id="GBM92014.1"/>
    </source>
</evidence>
<name>A0A4Y2JPY2_ARAVE</name>